<evidence type="ECO:0000313" key="3">
    <source>
        <dbReference type="Proteomes" id="UP000201796"/>
    </source>
</evidence>
<accession>A0A160DFF7</accession>
<dbReference type="GeneID" id="28802639"/>
<dbReference type="EMBL" id="KU998247">
    <property type="protein sequence ID" value="ANA86736.1"/>
    <property type="molecule type" value="Genomic_DNA"/>
</dbReference>
<feature type="compositionally biased region" description="Basic and acidic residues" evidence="1">
    <location>
        <begin position="43"/>
        <end position="58"/>
    </location>
</feature>
<dbReference type="KEGG" id="vg:28802639"/>
<reference evidence="2 3" key="1">
    <citation type="submission" date="2016-03" db="EMBL/GenBank/DDBJ databases">
        <authorList>
            <person name="Montgomery M.T."/>
            <person name="Guerrero C.A."/>
            <person name="Mavrich T.N."/>
            <person name="Pope W.H."/>
            <person name="Garlena R.A."/>
            <person name="Russell D.A."/>
            <person name="Jacobs-Sera D."/>
            <person name="Hendrix R.W."/>
            <person name="Hatfull G.F."/>
        </authorList>
    </citation>
    <scope>NUCLEOTIDE SEQUENCE [LARGE SCALE GENOMIC DNA]</scope>
</reference>
<organism evidence="2 3">
    <name type="scientific">Gordonia phage Bachita</name>
    <dbReference type="NCBI Taxonomy" id="1838061"/>
    <lineage>
        <taxon>Viruses</taxon>
        <taxon>Duplodnaviria</taxon>
        <taxon>Heunggongvirae</taxon>
        <taxon>Uroviricota</taxon>
        <taxon>Caudoviricetes</taxon>
        <taxon>Smoothievirus</taxon>
        <taxon>Smoothievirus bachita</taxon>
    </lineage>
</organism>
<evidence type="ECO:0008006" key="4">
    <source>
        <dbReference type="Google" id="ProtNLM"/>
    </source>
</evidence>
<dbReference type="InterPro" id="IPR008160">
    <property type="entry name" value="Collagen"/>
</dbReference>
<dbReference type="RefSeq" id="YP_009276171.1">
    <property type="nucleotide sequence ID" value="NC_030936.1"/>
</dbReference>
<keyword evidence="3" id="KW-1185">Reference proteome</keyword>
<evidence type="ECO:0000313" key="2">
    <source>
        <dbReference type="EMBL" id="ANA86736.1"/>
    </source>
</evidence>
<feature type="compositionally biased region" description="Basic and acidic residues" evidence="1">
    <location>
        <begin position="17"/>
        <end position="28"/>
    </location>
</feature>
<proteinExistence type="predicted"/>
<dbReference type="Proteomes" id="UP000201796">
    <property type="component" value="Segment"/>
</dbReference>
<gene>
    <name evidence="2" type="primary">60</name>
    <name evidence="2" type="ORF">PBI_BACHITA_60</name>
</gene>
<feature type="region of interest" description="Disordered" evidence="1">
    <location>
        <begin position="1"/>
        <end position="89"/>
    </location>
</feature>
<evidence type="ECO:0000256" key="1">
    <source>
        <dbReference type="SAM" id="MobiDB-lite"/>
    </source>
</evidence>
<sequence length="676" mass="69840">MHLIGSDGSSVSVLPSRTEELSFDEDRTALFVPVPGMPGPRGSDGDQGPKGDKGDPGERGLQGLKGDQGTKGDKGDQGNQGPPGEVSLAQLNSGLDTKVAKRPTGQNAQVYIRNGSGVDTGTGYSNAPDPSTFPIRDADGRIGVGDPATPTQAASKNYVDTTTPKIADGAVISGPNNLAAAIGTWAPESAGFVHIPHVFNDLAYNRQRGGVFTLTKNGVDTALAPATMDRAFEPNTNAISVALTNKATDVFVAEVTTCVSFRYGTVVGIAMPSGFRGKNVVVEGFWNNVWNALDTRTDCESGVVVTRVSVPTDASPPLTKLRFTVSNFHSSASFRISSIFALAYNSPLAEQAFVSRAGGDIYGPLSYNADPAGANELVRKSYVDTKVPKLTAGVTTRVYTRTPAGTDEGIAYSGSAVADTFAIRDGNGRLTAADPSAAGHLTTKSWVDAQIATREATANKGVANGYAGLDAGGKVPISQLPSSIMEYKGVWNAATNTPALSNGTGDTGDVYRVTAAGTRNLGSGNIEFAVGDYVVYNAAGQWEKSDTTDSVASVAGKVGVVTLVKGDVGLGNVDNTSDLNKPVSTATQTALNGKVNAITEPWKIYSTSDTGLHGLDFAGNAPTPWTIVQRGEGGRTKVGTPVDSDDATTKAYVDAKAPVIGPLPATGQPGVLYVVP</sequence>
<name>A0A160DFF7_9CAUD</name>
<protein>
    <recommendedName>
        <fullName evidence="4">Minor tail protein</fullName>
    </recommendedName>
</protein>
<dbReference type="Pfam" id="PF01391">
    <property type="entry name" value="Collagen"/>
    <property type="match status" value="1"/>
</dbReference>